<evidence type="ECO:0000259" key="12">
    <source>
        <dbReference type="Pfam" id="PF08334"/>
    </source>
</evidence>
<dbReference type="NCBIfam" id="TIGR01710">
    <property type="entry name" value="typeII_sec_gspG"/>
    <property type="match status" value="1"/>
</dbReference>
<evidence type="ECO:0000256" key="1">
    <source>
        <dbReference type="ARBA" id="ARBA00004377"/>
    </source>
</evidence>
<dbReference type="GO" id="GO:0015627">
    <property type="term" value="C:type II protein secretion system complex"/>
    <property type="evidence" value="ECO:0007669"/>
    <property type="project" value="InterPro"/>
</dbReference>
<keyword evidence="14" id="KW-1185">Reference proteome</keyword>
<gene>
    <name evidence="13" type="primary">gspG</name>
    <name evidence="13" type="ORF">E5162_10545</name>
</gene>
<name>A0A4S2H932_9PROT</name>
<feature type="region of interest" description="Disordered" evidence="10">
    <location>
        <begin position="132"/>
        <end position="155"/>
    </location>
</feature>
<dbReference type="OrthoDB" id="9795612at2"/>
<keyword evidence="9 11" id="KW-0472">Membrane</keyword>
<feature type="domain" description="Type II secretion system protein GspG C-terminal" evidence="12">
    <location>
        <begin position="44"/>
        <end position="151"/>
    </location>
</feature>
<dbReference type="NCBIfam" id="TIGR02532">
    <property type="entry name" value="IV_pilin_GFxxxE"/>
    <property type="match status" value="1"/>
</dbReference>
<keyword evidence="4" id="KW-1003">Cell membrane</keyword>
<dbReference type="GO" id="GO:0005886">
    <property type="term" value="C:plasma membrane"/>
    <property type="evidence" value="ECO:0007669"/>
    <property type="project" value="UniProtKB-SubCell"/>
</dbReference>
<evidence type="ECO:0000256" key="11">
    <source>
        <dbReference type="SAM" id="Phobius"/>
    </source>
</evidence>
<dbReference type="InterPro" id="IPR013545">
    <property type="entry name" value="T2SS_protein-GspG_C"/>
</dbReference>
<evidence type="ECO:0000256" key="10">
    <source>
        <dbReference type="SAM" id="MobiDB-lite"/>
    </source>
</evidence>
<dbReference type="AlphaFoldDB" id="A0A4S2H932"/>
<evidence type="ECO:0000256" key="3">
    <source>
        <dbReference type="ARBA" id="ARBA00020042"/>
    </source>
</evidence>
<evidence type="ECO:0000256" key="7">
    <source>
        <dbReference type="ARBA" id="ARBA00022692"/>
    </source>
</evidence>
<evidence type="ECO:0000313" key="13">
    <source>
        <dbReference type="EMBL" id="TGY92098.1"/>
    </source>
</evidence>
<evidence type="ECO:0000256" key="8">
    <source>
        <dbReference type="ARBA" id="ARBA00022989"/>
    </source>
</evidence>
<dbReference type="GO" id="GO:0015628">
    <property type="term" value="P:protein secretion by the type II secretion system"/>
    <property type="evidence" value="ECO:0007669"/>
    <property type="project" value="InterPro"/>
</dbReference>
<dbReference type="SUPFAM" id="SSF54523">
    <property type="entry name" value="Pili subunits"/>
    <property type="match status" value="1"/>
</dbReference>
<evidence type="ECO:0000256" key="9">
    <source>
        <dbReference type="ARBA" id="ARBA00023136"/>
    </source>
</evidence>
<feature type="transmembrane region" description="Helical" evidence="11">
    <location>
        <begin position="21"/>
        <end position="42"/>
    </location>
</feature>
<keyword evidence="6" id="KW-0997">Cell inner membrane</keyword>
<dbReference type="InterPro" id="IPR012902">
    <property type="entry name" value="N_methyl_site"/>
</dbReference>
<proteinExistence type="inferred from homology"/>
<keyword evidence="8 11" id="KW-1133">Transmembrane helix</keyword>
<dbReference type="InterPro" id="IPR010054">
    <property type="entry name" value="Type2_sec_GspG"/>
</dbReference>
<comment type="caution">
    <text evidence="13">The sequence shown here is derived from an EMBL/GenBank/DDBJ whole genome shotgun (WGS) entry which is preliminary data.</text>
</comment>
<evidence type="ECO:0000256" key="6">
    <source>
        <dbReference type="ARBA" id="ARBA00022519"/>
    </source>
</evidence>
<evidence type="ECO:0000256" key="4">
    <source>
        <dbReference type="ARBA" id="ARBA00022475"/>
    </source>
</evidence>
<comment type="subcellular location">
    <subcellularLocation>
        <location evidence="1">Cell inner membrane</location>
        <topology evidence="1">Single-pass membrane protein</topology>
    </subcellularLocation>
</comment>
<dbReference type="PRINTS" id="PR00813">
    <property type="entry name" value="BCTERIALGSPG"/>
</dbReference>
<dbReference type="InterPro" id="IPR000983">
    <property type="entry name" value="Bac_GSPG_pilin"/>
</dbReference>
<evidence type="ECO:0000256" key="2">
    <source>
        <dbReference type="ARBA" id="ARBA00009984"/>
    </source>
</evidence>
<dbReference type="RefSeq" id="WP_135945231.1">
    <property type="nucleotide sequence ID" value="NZ_BMEI01000003.1"/>
</dbReference>
<keyword evidence="5" id="KW-0488">Methylation</keyword>
<dbReference type="Proteomes" id="UP000305451">
    <property type="component" value="Unassembled WGS sequence"/>
</dbReference>
<sequence length="155" mass="16954">MTQLKLALQRFAARLRVHRPGYSLMEILVAVAIIAVLATLVAPRLFGQLDRSRVTAAETQIRMIETSLDTMRLDIGRYPTEEEGLALLTRPSDAVEGRWAGPYIDEAVPADPWGNTYRYEAPANSSGRARVYSYGADNEEGGSGLDADIGRTPSS</sequence>
<comment type="similarity">
    <text evidence="2">Belongs to the GSP G family.</text>
</comment>
<organism evidence="13 14">
    <name type="scientific">Marinicauda pacifica</name>
    <dbReference type="NCBI Taxonomy" id="1133559"/>
    <lineage>
        <taxon>Bacteria</taxon>
        <taxon>Pseudomonadati</taxon>
        <taxon>Pseudomonadota</taxon>
        <taxon>Alphaproteobacteria</taxon>
        <taxon>Maricaulales</taxon>
        <taxon>Maricaulaceae</taxon>
        <taxon>Marinicauda</taxon>
    </lineage>
</organism>
<evidence type="ECO:0000313" key="14">
    <source>
        <dbReference type="Proteomes" id="UP000305451"/>
    </source>
</evidence>
<protein>
    <recommendedName>
        <fullName evidence="3">Type II secretion system core protein G</fullName>
    </recommendedName>
</protein>
<dbReference type="EMBL" id="SRXV01000003">
    <property type="protein sequence ID" value="TGY92098.1"/>
    <property type="molecule type" value="Genomic_DNA"/>
</dbReference>
<dbReference type="InterPro" id="IPR045584">
    <property type="entry name" value="Pilin-like"/>
</dbReference>
<keyword evidence="7 11" id="KW-0812">Transmembrane</keyword>
<dbReference type="Gene3D" id="3.30.700.10">
    <property type="entry name" value="Glycoprotein, Type 4 Pilin"/>
    <property type="match status" value="1"/>
</dbReference>
<evidence type="ECO:0000256" key="5">
    <source>
        <dbReference type="ARBA" id="ARBA00022481"/>
    </source>
</evidence>
<accession>A0A4S2H932</accession>
<dbReference type="Pfam" id="PF08334">
    <property type="entry name" value="T2SSG"/>
    <property type="match status" value="1"/>
</dbReference>
<dbReference type="Pfam" id="PF07963">
    <property type="entry name" value="N_methyl"/>
    <property type="match status" value="1"/>
</dbReference>
<reference evidence="13 14" key="1">
    <citation type="journal article" date="2013" name="Int. J. Syst. Evol. Microbiol.">
        <title>Marinicauda pacifica gen. nov., sp. nov., a prosthecate alphaproteobacterium of the family Hyphomonadaceae isolated from deep seawater.</title>
        <authorList>
            <person name="Zhang X.Y."/>
            <person name="Li G.W."/>
            <person name="Wang C.S."/>
            <person name="Zhang Y.J."/>
            <person name="Xu X.W."/>
            <person name="Li H."/>
            <person name="Liu A."/>
            <person name="Liu C."/>
            <person name="Xie B.B."/>
            <person name="Qin Q.L."/>
            <person name="Xu Z."/>
            <person name="Chen X.L."/>
            <person name="Zhou B.C."/>
            <person name="Zhang Y.Z."/>
        </authorList>
    </citation>
    <scope>NUCLEOTIDE SEQUENCE [LARGE SCALE GENOMIC DNA]</scope>
    <source>
        <strain evidence="13 14">P-1 km-3</strain>
    </source>
</reference>